<evidence type="ECO:0000313" key="2">
    <source>
        <dbReference type="EMBL" id="GAA5110280.1"/>
    </source>
</evidence>
<dbReference type="Proteomes" id="UP001500864">
    <property type="component" value="Unassembled WGS sequence"/>
</dbReference>
<evidence type="ECO:0000259" key="1">
    <source>
        <dbReference type="Pfam" id="PF20075"/>
    </source>
</evidence>
<keyword evidence="3" id="KW-1185">Reference proteome</keyword>
<dbReference type="RefSeq" id="WP_345116918.1">
    <property type="nucleotide sequence ID" value="NZ_BAABIZ010000021.1"/>
</dbReference>
<dbReference type="Pfam" id="PF20075">
    <property type="entry name" value="DUF6471"/>
    <property type="match status" value="1"/>
</dbReference>
<dbReference type="InterPro" id="IPR045526">
    <property type="entry name" value="DUF6471"/>
</dbReference>
<organism evidence="2 3">
    <name type="scientific">Bartonella jaculi</name>
    <dbReference type="NCBI Taxonomy" id="686226"/>
    <lineage>
        <taxon>Bacteria</taxon>
        <taxon>Pseudomonadati</taxon>
        <taxon>Pseudomonadota</taxon>
        <taxon>Alphaproteobacteria</taxon>
        <taxon>Hyphomicrobiales</taxon>
        <taxon>Bartonellaceae</taxon>
        <taxon>Bartonella</taxon>
    </lineage>
</organism>
<comment type="caution">
    <text evidence="2">The sequence shown here is derived from an EMBL/GenBank/DDBJ whole genome shotgun (WGS) entry which is preliminary data.</text>
</comment>
<feature type="domain" description="DUF6471" evidence="1">
    <location>
        <begin position="9"/>
        <end position="73"/>
    </location>
</feature>
<reference evidence="3" key="1">
    <citation type="journal article" date="2019" name="Int. J. Syst. Evol. Microbiol.">
        <title>The Global Catalogue of Microorganisms (GCM) 10K type strain sequencing project: providing services to taxonomists for standard genome sequencing and annotation.</title>
        <authorList>
            <consortium name="The Broad Institute Genomics Platform"/>
            <consortium name="The Broad Institute Genome Sequencing Center for Infectious Disease"/>
            <person name="Wu L."/>
            <person name="Ma J."/>
        </authorList>
    </citation>
    <scope>NUCLEOTIDE SEQUENCE [LARGE SCALE GENOMIC DNA]</scope>
    <source>
        <strain evidence="3">JCM 17712</strain>
    </source>
</reference>
<proteinExistence type="predicted"/>
<name>A0ABP9N5R7_9HYPH</name>
<sequence>MQHSKSDEWRNKAKGIVKAEIVLRNLSYADVAAKLKDLGIEETPQNLSNKISRGAFGADFMLQVLTAIGCNEIRLIQ</sequence>
<dbReference type="EMBL" id="BAABIZ010000021">
    <property type="protein sequence ID" value="GAA5110280.1"/>
    <property type="molecule type" value="Genomic_DNA"/>
</dbReference>
<evidence type="ECO:0000313" key="3">
    <source>
        <dbReference type="Proteomes" id="UP001500864"/>
    </source>
</evidence>
<protein>
    <recommendedName>
        <fullName evidence="1">DUF6471 domain-containing protein</fullName>
    </recommendedName>
</protein>
<accession>A0ABP9N5R7</accession>
<gene>
    <name evidence="2" type="ORF">GCM10023261_13870</name>
</gene>